<evidence type="ECO:0000256" key="4">
    <source>
        <dbReference type="ARBA" id="ARBA00023136"/>
    </source>
</evidence>
<evidence type="ECO:0000313" key="7">
    <source>
        <dbReference type="EMBL" id="MQT14014.1"/>
    </source>
</evidence>
<proteinExistence type="predicted"/>
<dbReference type="PROSITE" id="PS52015">
    <property type="entry name" value="TONB_CTD"/>
    <property type="match status" value="1"/>
</dbReference>
<dbReference type="Gene3D" id="3.30.1150.10">
    <property type="match status" value="1"/>
</dbReference>
<evidence type="ECO:0000256" key="1">
    <source>
        <dbReference type="ARBA" id="ARBA00004167"/>
    </source>
</evidence>
<keyword evidence="2" id="KW-0812">Transmembrane</keyword>
<feature type="compositionally biased region" description="Polar residues" evidence="5">
    <location>
        <begin position="229"/>
        <end position="243"/>
    </location>
</feature>
<dbReference type="Pfam" id="PF13103">
    <property type="entry name" value="TonB_2"/>
    <property type="match status" value="1"/>
</dbReference>
<dbReference type="GO" id="GO:0055085">
    <property type="term" value="P:transmembrane transport"/>
    <property type="evidence" value="ECO:0007669"/>
    <property type="project" value="InterPro"/>
</dbReference>
<feature type="region of interest" description="Disordered" evidence="5">
    <location>
        <begin position="192"/>
        <end position="250"/>
    </location>
</feature>
<evidence type="ECO:0000256" key="5">
    <source>
        <dbReference type="SAM" id="MobiDB-lite"/>
    </source>
</evidence>
<accession>A0A6A7Y4F5</accession>
<sequence>MSSATALIHPSGHRGQATAHGPEPAPSADFAPLDFATLAAVRRHPLRTGWCLAAAAVLAIHGALYWWATAERSAPPTAGDALPAIEMDLSPIALEEAAASEAAQSIESIGPTETLTATPTETAEAKPVEAEAVTPDAVAAVPLATDAPETPPDATAEAVPTETAVAETEAVDPAAEAAAVAEVAAVPAPVEKPVPPETVEAKPVEPEPTKTATRTTRRALRETKVGRASTRNVEGSASATSRASVGEAETGTRAASAAAARDFGSRVRAAIERRKQWPVGASGGGLATVRFTLAQGGAVVAAAIVRSTGSGAFDAAALQAVRSARMPDIPPEMGVSRITISVPINFRR</sequence>
<evidence type="ECO:0000313" key="8">
    <source>
        <dbReference type="Proteomes" id="UP000332515"/>
    </source>
</evidence>
<evidence type="ECO:0000259" key="6">
    <source>
        <dbReference type="PROSITE" id="PS52015"/>
    </source>
</evidence>
<dbReference type="RefSeq" id="WP_153483861.1">
    <property type="nucleotide sequence ID" value="NZ_VWNA01000001.1"/>
</dbReference>
<dbReference type="GO" id="GO:0016020">
    <property type="term" value="C:membrane"/>
    <property type="evidence" value="ECO:0007669"/>
    <property type="project" value="UniProtKB-SubCell"/>
</dbReference>
<dbReference type="SUPFAM" id="SSF74653">
    <property type="entry name" value="TolA/TonB C-terminal domain"/>
    <property type="match status" value="1"/>
</dbReference>
<dbReference type="EMBL" id="VWNA01000001">
    <property type="protein sequence ID" value="MQT14014.1"/>
    <property type="molecule type" value="Genomic_DNA"/>
</dbReference>
<organism evidence="7 8">
    <name type="scientific">Segnochrobactrum spirostomi</name>
    <dbReference type="NCBI Taxonomy" id="2608987"/>
    <lineage>
        <taxon>Bacteria</taxon>
        <taxon>Pseudomonadati</taxon>
        <taxon>Pseudomonadota</taxon>
        <taxon>Alphaproteobacteria</taxon>
        <taxon>Hyphomicrobiales</taxon>
        <taxon>Segnochrobactraceae</taxon>
        <taxon>Segnochrobactrum</taxon>
    </lineage>
</organism>
<keyword evidence="8" id="KW-1185">Reference proteome</keyword>
<comment type="subcellular location">
    <subcellularLocation>
        <location evidence="1">Membrane</location>
        <topology evidence="1">Single-pass membrane protein</topology>
    </subcellularLocation>
</comment>
<dbReference type="Proteomes" id="UP000332515">
    <property type="component" value="Unassembled WGS sequence"/>
</dbReference>
<feature type="compositionally biased region" description="Low complexity" evidence="5">
    <location>
        <begin position="103"/>
        <end position="122"/>
    </location>
</feature>
<feature type="domain" description="TonB C-terminal" evidence="6">
    <location>
        <begin position="259"/>
        <end position="348"/>
    </location>
</feature>
<keyword evidence="3" id="KW-1133">Transmembrane helix</keyword>
<keyword evidence="4" id="KW-0472">Membrane</keyword>
<evidence type="ECO:0000256" key="3">
    <source>
        <dbReference type="ARBA" id="ARBA00022989"/>
    </source>
</evidence>
<protein>
    <submittedName>
        <fullName evidence="7">TonB family protein</fullName>
    </submittedName>
</protein>
<dbReference type="InterPro" id="IPR006260">
    <property type="entry name" value="TonB/TolA_C"/>
</dbReference>
<dbReference type="NCBIfam" id="TIGR01352">
    <property type="entry name" value="tonB_Cterm"/>
    <property type="match status" value="1"/>
</dbReference>
<feature type="compositionally biased region" description="Basic and acidic residues" evidence="5">
    <location>
        <begin position="199"/>
        <end position="208"/>
    </location>
</feature>
<name>A0A6A7Y4F5_9HYPH</name>
<reference evidence="7 8" key="1">
    <citation type="submission" date="2019-09" db="EMBL/GenBank/DDBJ databases">
        <title>Segnochrobactrum spirostomi gen. nov., sp. nov., isolated from the ciliate Spirostomum cf. yagiui and description of a novel family, Segnochrobactraceae fam. nov. within the order Rhizobiales of the class Alphaproteobacteria.</title>
        <authorList>
            <person name="Akter S."/>
            <person name="Shazib S.U.A."/>
            <person name="Shin M.K."/>
        </authorList>
    </citation>
    <scope>NUCLEOTIDE SEQUENCE [LARGE SCALE GENOMIC DNA]</scope>
    <source>
        <strain evidence="7 8">Sp-1</strain>
    </source>
</reference>
<dbReference type="InterPro" id="IPR037682">
    <property type="entry name" value="TonB_C"/>
</dbReference>
<dbReference type="AlphaFoldDB" id="A0A6A7Y4F5"/>
<comment type="caution">
    <text evidence="7">The sequence shown here is derived from an EMBL/GenBank/DDBJ whole genome shotgun (WGS) entry which is preliminary data.</text>
</comment>
<gene>
    <name evidence="7" type="ORF">F0357_15460</name>
</gene>
<evidence type="ECO:0000256" key="2">
    <source>
        <dbReference type="ARBA" id="ARBA00022692"/>
    </source>
</evidence>
<feature type="region of interest" description="Disordered" evidence="5">
    <location>
        <begin position="103"/>
        <end position="133"/>
    </location>
</feature>
<feature type="region of interest" description="Disordered" evidence="5">
    <location>
        <begin position="1"/>
        <end position="28"/>
    </location>
</feature>